<accession>A0AC58RWZ7</accession>
<reference evidence="2" key="2">
    <citation type="submission" date="2025-08" db="UniProtKB">
        <authorList>
            <consortium name="RefSeq"/>
        </authorList>
    </citation>
    <scope>IDENTIFICATION</scope>
    <source>
        <tissue evidence="2">Leaf</tissue>
    </source>
</reference>
<name>A0AC58RWZ7_TOBAC</name>
<proteinExistence type="predicted"/>
<dbReference type="Proteomes" id="UP000790787">
    <property type="component" value="Chromosome 9"/>
</dbReference>
<dbReference type="RefSeq" id="XP_075077282.1">
    <property type="nucleotide sequence ID" value="XM_075221181.1"/>
</dbReference>
<gene>
    <name evidence="2" type="primary">LOC142164017</name>
</gene>
<organism evidence="1 2">
    <name type="scientific">Nicotiana tabacum</name>
    <name type="common">Common tobacco</name>
    <dbReference type="NCBI Taxonomy" id="4097"/>
    <lineage>
        <taxon>Eukaryota</taxon>
        <taxon>Viridiplantae</taxon>
        <taxon>Streptophyta</taxon>
        <taxon>Embryophyta</taxon>
        <taxon>Tracheophyta</taxon>
        <taxon>Spermatophyta</taxon>
        <taxon>Magnoliopsida</taxon>
        <taxon>eudicotyledons</taxon>
        <taxon>Gunneridae</taxon>
        <taxon>Pentapetalae</taxon>
        <taxon>asterids</taxon>
        <taxon>lamiids</taxon>
        <taxon>Solanales</taxon>
        <taxon>Solanaceae</taxon>
        <taxon>Nicotianoideae</taxon>
        <taxon>Nicotianeae</taxon>
        <taxon>Nicotiana</taxon>
    </lineage>
</organism>
<evidence type="ECO:0000313" key="2">
    <source>
        <dbReference type="RefSeq" id="XP_075077282.1"/>
    </source>
</evidence>
<protein>
    <submittedName>
        <fullName evidence="2">F-box protein At1g31080-like</fullName>
    </submittedName>
</protein>
<evidence type="ECO:0000313" key="1">
    <source>
        <dbReference type="Proteomes" id="UP000790787"/>
    </source>
</evidence>
<reference evidence="1" key="1">
    <citation type="journal article" date="2014" name="Nat. Commun.">
        <title>The tobacco genome sequence and its comparison with those of tomato and potato.</title>
        <authorList>
            <person name="Sierro N."/>
            <person name="Battey J.N."/>
            <person name="Ouadi S."/>
            <person name="Bakaher N."/>
            <person name="Bovet L."/>
            <person name="Willig A."/>
            <person name="Goepfert S."/>
            <person name="Peitsch M.C."/>
            <person name="Ivanov N.V."/>
        </authorList>
    </citation>
    <scope>NUCLEOTIDE SEQUENCE [LARGE SCALE GENOMIC DNA]</scope>
</reference>
<keyword evidence="1" id="KW-1185">Reference proteome</keyword>
<sequence>METKLNSARKETSIPQEIIFEIFSRLPAKSLMRFKCVSKFCNSLLSESDIIMEQNSFCARGRFYTQLSKRKKKAPLLQIERFDELYDHAPVNPRLDCVNSLFCFWGLSVVHPATFNPSTRQHWVFTLGIDESWREIESIFPYITYSPGVCTSGIIYRLIYRYDSAIAAFDVKSEKFKLVTLWDAPSVAAKCTRKYTRSSSNKVIR</sequence>